<evidence type="ECO:0000313" key="3">
    <source>
        <dbReference type="Proteomes" id="UP001321473"/>
    </source>
</evidence>
<name>A0AAQ4DSD8_AMBAM</name>
<dbReference type="Proteomes" id="UP001321473">
    <property type="component" value="Unassembled WGS sequence"/>
</dbReference>
<feature type="region of interest" description="Disordered" evidence="1">
    <location>
        <begin position="50"/>
        <end position="124"/>
    </location>
</feature>
<protein>
    <submittedName>
        <fullName evidence="2">Uncharacterized protein</fullName>
    </submittedName>
</protein>
<accession>A0AAQ4DSD8</accession>
<sequence length="124" mass="12917">MSWCPHDGTPSSTSHVVRTLISTEALAPSESTLPLSSGLMMCDLRGSLSPFHRAEGNPPASAVGPSTTGKPVDDGRISRGCADYSGASFEKAPPRGACLRSRAAGARPAPETRGQNSRRGRRKG</sequence>
<organism evidence="2 3">
    <name type="scientific">Amblyomma americanum</name>
    <name type="common">Lone star tick</name>
    <dbReference type="NCBI Taxonomy" id="6943"/>
    <lineage>
        <taxon>Eukaryota</taxon>
        <taxon>Metazoa</taxon>
        <taxon>Ecdysozoa</taxon>
        <taxon>Arthropoda</taxon>
        <taxon>Chelicerata</taxon>
        <taxon>Arachnida</taxon>
        <taxon>Acari</taxon>
        <taxon>Parasitiformes</taxon>
        <taxon>Ixodida</taxon>
        <taxon>Ixodoidea</taxon>
        <taxon>Ixodidae</taxon>
        <taxon>Amblyomminae</taxon>
        <taxon>Amblyomma</taxon>
    </lineage>
</organism>
<dbReference type="EMBL" id="JARKHS020027441">
    <property type="protein sequence ID" value="KAK8765378.1"/>
    <property type="molecule type" value="Genomic_DNA"/>
</dbReference>
<reference evidence="2 3" key="1">
    <citation type="journal article" date="2023" name="Arcadia Sci">
        <title>De novo assembly of a long-read Amblyomma americanum tick genome.</title>
        <authorList>
            <person name="Chou S."/>
            <person name="Poskanzer K.E."/>
            <person name="Rollins M."/>
            <person name="Thuy-Boun P.S."/>
        </authorList>
    </citation>
    <scope>NUCLEOTIDE SEQUENCE [LARGE SCALE GENOMIC DNA]</scope>
    <source>
        <strain evidence="2">F_SG_1</strain>
        <tissue evidence="2">Salivary glands</tissue>
    </source>
</reference>
<evidence type="ECO:0000313" key="2">
    <source>
        <dbReference type="EMBL" id="KAK8765378.1"/>
    </source>
</evidence>
<evidence type="ECO:0000256" key="1">
    <source>
        <dbReference type="SAM" id="MobiDB-lite"/>
    </source>
</evidence>
<dbReference type="AlphaFoldDB" id="A0AAQ4DSD8"/>
<proteinExistence type="predicted"/>
<comment type="caution">
    <text evidence="2">The sequence shown here is derived from an EMBL/GenBank/DDBJ whole genome shotgun (WGS) entry which is preliminary data.</text>
</comment>
<keyword evidence="3" id="KW-1185">Reference proteome</keyword>
<gene>
    <name evidence="2" type="ORF">V5799_032013</name>
</gene>